<dbReference type="GO" id="GO:0071973">
    <property type="term" value="P:bacterial-type flagellum-dependent cell motility"/>
    <property type="evidence" value="ECO:0007669"/>
    <property type="project" value="TreeGrafter"/>
</dbReference>
<comment type="subunit">
    <text evidence="2 5">Homopentamer.</text>
</comment>
<dbReference type="GO" id="GO:0009421">
    <property type="term" value="C:bacterial-type flagellum filament cap"/>
    <property type="evidence" value="ECO:0007669"/>
    <property type="project" value="InterPro"/>
</dbReference>
<dbReference type="RefSeq" id="WP_105914772.1">
    <property type="nucleotide sequence ID" value="NZ_NXGE01000001.1"/>
</dbReference>
<evidence type="ECO:0000313" key="8">
    <source>
        <dbReference type="EMBL" id="PRM95803.1"/>
    </source>
</evidence>
<dbReference type="GO" id="GO:0005576">
    <property type="term" value="C:extracellular region"/>
    <property type="evidence" value="ECO:0007669"/>
    <property type="project" value="UniProtKB-SubCell"/>
</dbReference>
<evidence type="ECO:0000256" key="4">
    <source>
        <dbReference type="ARBA" id="ARBA00023143"/>
    </source>
</evidence>
<feature type="domain" description="Flagellar hook-associated protein 2 C-terminal" evidence="7">
    <location>
        <begin position="338"/>
        <end position="551"/>
    </location>
</feature>
<comment type="caution">
    <text evidence="8">The sequence shown here is derived from an EMBL/GenBank/DDBJ whole genome shotgun (WGS) entry which is preliminary data.</text>
</comment>
<dbReference type="GO" id="GO:0007155">
    <property type="term" value="P:cell adhesion"/>
    <property type="evidence" value="ECO:0007669"/>
    <property type="project" value="InterPro"/>
</dbReference>
<dbReference type="PANTHER" id="PTHR30288:SF0">
    <property type="entry name" value="FLAGELLAR HOOK-ASSOCIATED PROTEIN 2"/>
    <property type="match status" value="1"/>
</dbReference>
<sequence>MATGILGLGSGQAAALNSDMIEKLKAADRKATVESLEQKLENFTKEKDVITNIGTKVDEFLAAVEIFSMNQKDGTNAFQQKSANVSGEGVVFDSDDLSALKTGSMRVEIQELAQKDVWQSIAISGSKTDAVNAGVITINGNEIDTSTMSYEELTEEINKISGVQASLVDSSDAKFRLAIKSTETGTANKINFDQKNNAGTVSDGAAKLFGNIAQKDEWQTAANVSGTQIIKDAGKITINGKEIETEGKTFDDLIAEINASNIGVKASLVSSDENFKLSIQSTETGADKKIDFTTDSSSGIISAGALALFGNSAALDNSLNVVEAKDNEIYSSNNVLTAQDMKLKADGVEHFSDSNTISIDGLKITATKKGSESTIVIEDDKKLLSKQMQEFATKYNELRATIEDEIYSAETSIDDKSAINNMLTKIKDILFGTGNSDKTIFSIGFSLDEKSGNLNFNEKTFENSLNNGIKDLENLFVGNKNDQVKGIGTLLDEAISLSGIKKGLMDYELNMLLREETMKKEKELAETNLDSKYSLMAQQFAAYGIIINQMEASFSGLKMMIQQSMVSK</sequence>
<dbReference type="Pfam" id="PF02465">
    <property type="entry name" value="FliD_N"/>
    <property type="match status" value="1"/>
</dbReference>
<evidence type="ECO:0000256" key="2">
    <source>
        <dbReference type="ARBA" id="ARBA00011255"/>
    </source>
</evidence>
<comment type="subcellular location">
    <subcellularLocation>
        <location evidence="5">Secreted</location>
    </subcellularLocation>
    <subcellularLocation>
        <location evidence="5">Bacterial flagellum</location>
    </subcellularLocation>
</comment>
<dbReference type="GO" id="GO:0009424">
    <property type="term" value="C:bacterial-type flagellum hook"/>
    <property type="evidence" value="ECO:0007669"/>
    <property type="project" value="UniProtKB-UniRule"/>
</dbReference>
<protein>
    <recommendedName>
        <fullName evidence="5">Flagellar hook-associated protein 2</fullName>
        <shortName evidence="5">HAP2</shortName>
    </recommendedName>
    <alternativeName>
        <fullName evidence="5">Flagellar cap protein</fullName>
    </alternativeName>
</protein>
<feature type="coiled-coil region" evidence="5">
    <location>
        <begin position="26"/>
        <end position="53"/>
    </location>
</feature>
<comment type="function">
    <text evidence="5">Required for morphogenesis and for the elongation of the flagellar filament by facilitating polymerization of the flagellin monomers at the tip of growing filament. Forms a capping structure, which prevents flagellin subunits (transported through the central channel of the flagellum) from leaking out without polymerization at the distal end.</text>
</comment>
<keyword evidence="4 5" id="KW-0975">Bacterial flagellum</keyword>
<dbReference type="InterPro" id="IPR040026">
    <property type="entry name" value="FliD"/>
</dbReference>
<dbReference type="AlphaFoldDB" id="A0A2S9TAE5"/>
<evidence type="ECO:0000256" key="1">
    <source>
        <dbReference type="ARBA" id="ARBA00009764"/>
    </source>
</evidence>
<dbReference type="EMBL" id="NXGE01000001">
    <property type="protein sequence ID" value="PRM95803.1"/>
    <property type="molecule type" value="Genomic_DNA"/>
</dbReference>
<evidence type="ECO:0000313" key="9">
    <source>
        <dbReference type="Proteomes" id="UP000238281"/>
    </source>
</evidence>
<organism evidence="8 9">
    <name type="scientific">Aliarcobacter cryaerophilus</name>
    <dbReference type="NCBI Taxonomy" id="28198"/>
    <lineage>
        <taxon>Bacteria</taxon>
        <taxon>Pseudomonadati</taxon>
        <taxon>Campylobacterota</taxon>
        <taxon>Epsilonproteobacteria</taxon>
        <taxon>Campylobacterales</taxon>
        <taxon>Arcobacteraceae</taxon>
        <taxon>Aliarcobacter</taxon>
    </lineage>
</organism>
<dbReference type="Pfam" id="PF07195">
    <property type="entry name" value="FliD_C"/>
    <property type="match status" value="1"/>
</dbReference>
<dbReference type="InterPro" id="IPR010809">
    <property type="entry name" value="FliD_C"/>
</dbReference>
<dbReference type="InterPro" id="IPR003481">
    <property type="entry name" value="FliD_N"/>
</dbReference>
<gene>
    <name evidence="8" type="ORF">CJ673_02665</name>
</gene>
<keyword evidence="3 5" id="KW-0175">Coiled coil</keyword>
<dbReference type="PANTHER" id="PTHR30288">
    <property type="entry name" value="FLAGELLAR CAP/ASSEMBLY PROTEIN FLID"/>
    <property type="match status" value="1"/>
</dbReference>
<name>A0A2S9TAE5_9BACT</name>
<feature type="domain" description="Flagellar hook-associated protein 2 N-terminal" evidence="6">
    <location>
        <begin position="18"/>
        <end position="116"/>
    </location>
</feature>
<evidence type="ECO:0000259" key="6">
    <source>
        <dbReference type="Pfam" id="PF02465"/>
    </source>
</evidence>
<evidence type="ECO:0000256" key="5">
    <source>
        <dbReference type="RuleBase" id="RU362066"/>
    </source>
</evidence>
<accession>A0A2S9TAE5</accession>
<dbReference type="Proteomes" id="UP000238281">
    <property type="component" value="Unassembled WGS sequence"/>
</dbReference>
<evidence type="ECO:0000256" key="3">
    <source>
        <dbReference type="ARBA" id="ARBA00023054"/>
    </source>
</evidence>
<evidence type="ECO:0000259" key="7">
    <source>
        <dbReference type="Pfam" id="PF07195"/>
    </source>
</evidence>
<keyword evidence="5" id="KW-0964">Secreted</keyword>
<comment type="similarity">
    <text evidence="1 5">Belongs to the FliD family.</text>
</comment>
<proteinExistence type="inferred from homology"/>
<reference evidence="8 9" key="1">
    <citation type="submission" date="2017-09" db="EMBL/GenBank/DDBJ databases">
        <title>Reassesment of A. cryaerophilus.</title>
        <authorList>
            <person name="Perez-Cataluna A."/>
            <person name="Collado L."/>
            <person name="Salgado O."/>
            <person name="Lefinanco V."/>
            <person name="Figueras M.J."/>
        </authorList>
    </citation>
    <scope>NUCLEOTIDE SEQUENCE [LARGE SCALE GENOMIC DNA]</scope>
    <source>
        <strain evidence="8 9">LMG 10210</strain>
    </source>
</reference>